<feature type="transmembrane region" description="Helical" evidence="1">
    <location>
        <begin position="21"/>
        <end position="42"/>
    </location>
</feature>
<keyword evidence="1" id="KW-0812">Transmembrane</keyword>
<evidence type="ECO:0000313" key="3">
    <source>
        <dbReference type="Proteomes" id="UP000004956"/>
    </source>
</evidence>
<proteinExistence type="predicted"/>
<dbReference type="Proteomes" id="UP000004956">
    <property type="component" value="Unassembled WGS sequence"/>
</dbReference>
<feature type="transmembrane region" description="Helical" evidence="1">
    <location>
        <begin position="54"/>
        <end position="73"/>
    </location>
</feature>
<dbReference type="PATRIC" id="fig|762967.3.peg.1185"/>
<comment type="caution">
    <text evidence="2">The sequence shown here is derived from an EMBL/GenBank/DDBJ whole genome shotgun (WGS) entry which is preliminary data.</text>
</comment>
<evidence type="ECO:0000313" key="2">
    <source>
        <dbReference type="EMBL" id="EHY31118.1"/>
    </source>
</evidence>
<dbReference type="STRING" id="762967.HMPREF9440_01504"/>
<name>H3KFI7_9BURK</name>
<keyword evidence="3" id="KW-1185">Reference proteome</keyword>
<gene>
    <name evidence="2" type="ORF">HMPREF9440_01504</name>
</gene>
<keyword evidence="1" id="KW-1133">Transmembrane helix</keyword>
<accession>H3KFI7</accession>
<dbReference type="HOGENOM" id="CLU_2385048_0_0_4"/>
<dbReference type="AlphaFoldDB" id="H3KFI7"/>
<sequence length="94" mass="10295">MTALNPSEPNPERRLRRRVPGAFGVFAFFTVFGVLFSVVFPIGKRSTGPQASRFVVFGTCAAGASVSFSVVSARHVGIVARRHWFSENRPGNLR</sequence>
<evidence type="ECO:0000256" key="1">
    <source>
        <dbReference type="SAM" id="Phobius"/>
    </source>
</evidence>
<organism evidence="2 3">
    <name type="scientific">Sutterella parvirubra YIT 11816</name>
    <dbReference type="NCBI Taxonomy" id="762967"/>
    <lineage>
        <taxon>Bacteria</taxon>
        <taxon>Pseudomonadati</taxon>
        <taxon>Pseudomonadota</taxon>
        <taxon>Betaproteobacteria</taxon>
        <taxon>Burkholderiales</taxon>
        <taxon>Sutterellaceae</taxon>
        <taxon>Sutterella</taxon>
    </lineage>
</organism>
<reference evidence="2 3" key="1">
    <citation type="submission" date="2011-11" db="EMBL/GenBank/DDBJ databases">
        <authorList>
            <person name="Weinstock G."/>
            <person name="Sodergren E."/>
            <person name="Clifton S."/>
            <person name="Fulton L."/>
            <person name="Fulton B."/>
            <person name="Courtney L."/>
            <person name="Fronick C."/>
            <person name="Harrison M."/>
            <person name="Strong C."/>
            <person name="Farmer C."/>
            <person name="Delahaunty K."/>
            <person name="Markovic C."/>
            <person name="Hall O."/>
            <person name="Minx P."/>
            <person name="Tomlinson C."/>
            <person name="Mitreva M."/>
            <person name="Hou S."/>
            <person name="Chen J."/>
            <person name="Wollam A."/>
            <person name="Pepin K.H."/>
            <person name="Johnson M."/>
            <person name="Bhonagiri V."/>
            <person name="Zhang X."/>
            <person name="Suruliraj S."/>
            <person name="Warren W."/>
            <person name="Chinwalla A."/>
            <person name="Mardis E.R."/>
            <person name="Wilson R.K."/>
        </authorList>
    </citation>
    <scope>NUCLEOTIDE SEQUENCE [LARGE SCALE GENOMIC DNA]</scope>
    <source>
        <strain evidence="2 3">YIT 11816</strain>
    </source>
</reference>
<protein>
    <submittedName>
        <fullName evidence="2">Uncharacterized protein</fullName>
    </submittedName>
</protein>
<keyword evidence="1" id="KW-0472">Membrane</keyword>
<dbReference type="EMBL" id="AFBQ01000221">
    <property type="protein sequence ID" value="EHY31118.1"/>
    <property type="molecule type" value="Genomic_DNA"/>
</dbReference>